<dbReference type="Proteomes" id="UP000664495">
    <property type="component" value="Unassembled WGS sequence"/>
</dbReference>
<proteinExistence type="predicted"/>
<name>A0ABS3HCP9_9ENTE</name>
<evidence type="ECO:0000313" key="2">
    <source>
        <dbReference type="EMBL" id="MBO0450812.1"/>
    </source>
</evidence>
<evidence type="ECO:0000313" key="3">
    <source>
        <dbReference type="Proteomes" id="UP000664495"/>
    </source>
</evidence>
<dbReference type="EMBL" id="JAFLVR010000001">
    <property type="protein sequence ID" value="MBO0450812.1"/>
    <property type="molecule type" value="Genomic_DNA"/>
</dbReference>
<comment type="caution">
    <text evidence="2">The sequence shown here is derived from an EMBL/GenBank/DDBJ whole genome shotgun (WGS) entry which is preliminary data.</text>
</comment>
<reference evidence="2 3" key="1">
    <citation type="submission" date="2021-03" db="EMBL/GenBank/DDBJ databases">
        <title>Enterococcal diversity collection.</title>
        <authorList>
            <person name="Gilmore M.S."/>
            <person name="Schwartzman J."/>
            <person name="Van Tyne D."/>
            <person name="Martin M."/>
            <person name="Earl A.M."/>
            <person name="Manson A.L."/>
            <person name="Straub T."/>
            <person name="Salamzade R."/>
            <person name="Saavedra J."/>
            <person name="Lebreton F."/>
            <person name="Prichula J."/>
            <person name="Schaufler K."/>
            <person name="Gaca A."/>
            <person name="Sgardioli B."/>
            <person name="Wagenaar J."/>
            <person name="Strong T."/>
        </authorList>
    </citation>
    <scope>NUCLEOTIDE SEQUENCE [LARGE SCALE GENOMIC DNA]</scope>
    <source>
        <strain evidence="2 3">MJM16</strain>
    </source>
</reference>
<dbReference type="RefSeq" id="WP_207106623.1">
    <property type="nucleotide sequence ID" value="NZ_JAFLVR010000001.1"/>
</dbReference>
<evidence type="ECO:0000256" key="1">
    <source>
        <dbReference type="SAM" id="Phobius"/>
    </source>
</evidence>
<keyword evidence="1" id="KW-0472">Membrane</keyword>
<gene>
    <name evidence="2" type="ORF">JZO85_00935</name>
</gene>
<feature type="transmembrane region" description="Helical" evidence="1">
    <location>
        <begin position="98"/>
        <end position="120"/>
    </location>
</feature>
<keyword evidence="1" id="KW-1133">Transmembrane helix</keyword>
<feature type="transmembrane region" description="Helical" evidence="1">
    <location>
        <begin position="75"/>
        <end position="92"/>
    </location>
</feature>
<sequence>MKVLKYLLHLLQLGLIYLVYLMDDLYKNHLGFMRNVSFYSHKVDSSAFGSKLFLLPLVLVLIALLLAIRKRGLESSILLILGAIFLIWQTIFRLETTPIYYLVSSILCLGFLLQLLIVSLKRS</sequence>
<feature type="transmembrane region" description="Helical" evidence="1">
    <location>
        <begin position="7"/>
        <end position="26"/>
    </location>
</feature>
<keyword evidence="3" id="KW-1185">Reference proteome</keyword>
<accession>A0ABS3HCP9</accession>
<protein>
    <submittedName>
        <fullName evidence="2">Uncharacterized protein</fullName>
    </submittedName>
</protein>
<feature type="transmembrane region" description="Helical" evidence="1">
    <location>
        <begin position="46"/>
        <end position="68"/>
    </location>
</feature>
<keyword evidence="1" id="KW-0812">Transmembrane</keyword>
<organism evidence="2 3">
    <name type="scientific">Candidatus Enterococcus murrayae</name>
    <dbReference type="NCBI Taxonomy" id="2815321"/>
    <lineage>
        <taxon>Bacteria</taxon>
        <taxon>Bacillati</taxon>
        <taxon>Bacillota</taxon>
        <taxon>Bacilli</taxon>
        <taxon>Lactobacillales</taxon>
        <taxon>Enterococcaceae</taxon>
        <taxon>Enterococcus</taxon>
    </lineage>
</organism>